<dbReference type="InterPro" id="IPR003591">
    <property type="entry name" value="Leu-rich_rpt_typical-subtyp"/>
</dbReference>
<dbReference type="SMART" id="SM00365">
    <property type="entry name" value="LRR_SD22"/>
    <property type="match status" value="6"/>
</dbReference>
<dbReference type="SMART" id="SM00364">
    <property type="entry name" value="LRR_BAC"/>
    <property type="match status" value="3"/>
</dbReference>
<evidence type="ECO:0000256" key="3">
    <source>
        <dbReference type="SAM" id="MobiDB-lite"/>
    </source>
</evidence>
<dbReference type="PANTHER" id="PTHR47566:SF1">
    <property type="entry name" value="PROTEIN NUD1"/>
    <property type="match status" value="1"/>
</dbReference>
<name>A0A2K1QUL2_9PEZI</name>
<dbReference type="Gene3D" id="3.80.10.10">
    <property type="entry name" value="Ribonuclease Inhibitor"/>
    <property type="match status" value="2"/>
</dbReference>
<feature type="compositionally biased region" description="Polar residues" evidence="3">
    <location>
        <begin position="568"/>
        <end position="578"/>
    </location>
</feature>
<dbReference type="InterPro" id="IPR052574">
    <property type="entry name" value="CDIRP"/>
</dbReference>
<protein>
    <submittedName>
        <fullName evidence="4">Septation initiation network scaffold protein cdc11</fullName>
    </submittedName>
</protein>
<dbReference type="SMART" id="SM00369">
    <property type="entry name" value="LRR_TYP"/>
    <property type="match status" value="5"/>
</dbReference>
<dbReference type="GO" id="GO:1902412">
    <property type="term" value="P:regulation of mitotic cytokinesis"/>
    <property type="evidence" value="ECO:0007669"/>
    <property type="project" value="TreeGrafter"/>
</dbReference>
<feature type="region of interest" description="Disordered" evidence="3">
    <location>
        <begin position="840"/>
        <end position="862"/>
    </location>
</feature>
<feature type="compositionally biased region" description="Low complexity" evidence="3">
    <location>
        <begin position="133"/>
        <end position="146"/>
    </location>
</feature>
<feature type="compositionally biased region" description="Polar residues" evidence="3">
    <location>
        <begin position="1027"/>
        <end position="1041"/>
    </location>
</feature>
<dbReference type="InterPro" id="IPR001611">
    <property type="entry name" value="Leu-rich_rpt"/>
</dbReference>
<dbReference type="Proteomes" id="UP000243797">
    <property type="component" value="Unassembled WGS sequence"/>
</dbReference>
<accession>A0A2K1QUL2</accession>
<comment type="caution">
    <text evidence="4">The sequence shown here is derived from an EMBL/GenBank/DDBJ whole genome shotgun (WGS) entry which is preliminary data.</text>
</comment>
<evidence type="ECO:0000256" key="2">
    <source>
        <dbReference type="ARBA" id="ARBA00022737"/>
    </source>
</evidence>
<feature type="compositionally biased region" description="Low complexity" evidence="3">
    <location>
        <begin position="28"/>
        <end position="46"/>
    </location>
</feature>
<feature type="region of interest" description="Disordered" evidence="3">
    <location>
        <begin position="120"/>
        <end position="236"/>
    </location>
</feature>
<dbReference type="SUPFAM" id="SSF52058">
    <property type="entry name" value="L domain-like"/>
    <property type="match status" value="1"/>
</dbReference>
<feature type="compositionally biased region" description="Polar residues" evidence="3">
    <location>
        <begin position="220"/>
        <end position="236"/>
    </location>
</feature>
<evidence type="ECO:0000313" key="5">
    <source>
        <dbReference type="Proteomes" id="UP000243797"/>
    </source>
</evidence>
<feature type="region of interest" description="Disordered" evidence="3">
    <location>
        <begin position="28"/>
        <end position="81"/>
    </location>
</feature>
<dbReference type="InterPro" id="IPR032675">
    <property type="entry name" value="LRR_dom_sf"/>
</dbReference>
<keyword evidence="1" id="KW-0433">Leucine-rich repeat</keyword>
<feature type="compositionally biased region" description="Polar residues" evidence="3">
    <location>
        <begin position="880"/>
        <end position="892"/>
    </location>
</feature>
<keyword evidence="5" id="KW-1185">Reference proteome</keyword>
<dbReference type="Pfam" id="PF13855">
    <property type="entry name" value="LRR_8"/>
    <property type="match status" value="1"/>
</dbReference>
<organism evidence="4 5">
    <name type="scientific">Sphaceloma murrayae</name>
    <dbReference type="NCBI Taxonomy" id="2082308"/>
    <lineage>
        <taxon>Eukaryota</taxon>
        <taxon>Fungi</taxon>
        <taxon>Dikarya</taxon>
        <taxon>Ascomycota</taxon>
        <taxon>Pezizomycotina</taxon>
        <taxon>Dothideomycetes</taxon>
        <taxon>Dothideomycetidae</taxon>
        <taxon>Myriangiales</taxon>
        <taxon>Elsinoaceae</taxon>
        <taxon>Sphaceloma</taxon>
    </lineage>
</organism>
<feature type="region of interest" description="Disordered" evidence="3">
    <location>
        <begin position="988"/>
        <end position="1120"/>
    </location>
</feature>
<feature type="compositionally biased region" description="Polar residues" evidence="3">
    <location>
        <begin position="47"/>
        <end position="63"/>
    </location>
</feature>
<dbReference type="EMBL" id="NKHZ01000039">
    <property type="protein sequence ID" value="PNS18756.1"/>
    <property type="molecule type" value="Genomic_DNA"/>
</dbReference>
<gene>
    <name evidence="4" type="ORF">CAC42_5295</name>
</gene>
<dbReference type="OrthoDB" id="7451790at2759"/>
<dbReference type="GO" id="GO:0035591">
    <property type="term" value="F:signaling adaptor activity"/>
    <property type="evidence" value="ECO:0007669"/>
    <property type="project" value="TreeGrafter"/>
</dbReference>
<feature type="region of interest" description="Disordered" evidence="3">
    <location>
        <begin position="932"/>
        <end position="956"/>
    </location>
</feature>
<dbReference type="GO" id="GO:0031028">
    <property type="term" value="P:septation initiation signaling"/>
    <property type="evidence" value="ECO:0007669"/>
    <property type="project" value="TreeGrafter"/>
</dbReference>
<dbReference type="PROSITE" id="PS51450">
    <property type="entry name" value="LRR"/>
    <property type="match status" value="4"/>
</dbReference>
<feature type="compositionally biased region" description="Basic and acidic residues" evidence="3">
    <location>
        <begin position="372"/>
        <end position="382"/>
    </location>
</feature>
<proteinExistence type="predicted"/>
<feature type="region of interest" description="Disordered" evidence="3">
    <location>
        <begin position="372"/>
        <end position="410"/>
    </location>
</feature>
<feature type="compositionally biased region" description="Polar residues" evidence="3">
    <location>
        <begin position="988"/>
        <end position="1000"/>
    </location>
</feature>
<keyword evidence="2" id="KW-0677">Repeat</keyword>
<feature type="compositionally biased region" description="Polar residues" evidence="3">
    <location>
        <begin position="177"/>
        <end position="194"/>
    </location>
</feature>
<feature type="compositionally biased region" description="Basic and acidic residues" evidence="3">
    <location>
        <begin position="1084"/>
        <end position="1098"/>
    </location>
</feature>
<feature type="region of interest" description="Disordered" evidence="3">
    <location>
        <begin position="549"/>
        <end position="597"/>
    </location>
</feature>
<dbReference type="GO" id="GO:0061499">
    <property type="term" value="C:outer plaque of mitotic spindle pole body"/>
    <property type="evidence" value="ECO:0007669"/>
    <property type="project" value="TreeGrafter"/>
</dbReference>
<reference evidence="4 5" key="1">
    <citation type="submission" date="2017-06" db="EMBL/GenBank/DDBJ databases">
        <title>Draft genome sequence of a variant of Elsinoe murrayae.</title>
        <authorList>
            <person name="Cheng Q."/>
        </authorList>
    </citation>
    <scope>NUCLEOTIDE SEQUENCE [LARGE SCALE GENOMIC DNA]</scope>
    <source>
        <strain evidence="4 5">CQ-2017a</strain>
    </source>
</reference>
<evidence type="ECO:0000313" key="4">
    <source>
        <dbReference type="EMBL" id="PNS18756.1"/>
    </source>
</evidence>
<dbReference type="SUPFAM" id="SSF52047">
    <property type="entry name" value="RNI-like"/>
    <property type="match status" value="1"/>
</dbReference>
<evidence type="ECO:0000256" key="1">
    <source>
        <dbReference type="ARBA" id="ARBA00022614"/>
    </source>
</evidence>
<dbReference type="InParanoid" id="A0A2K1QUL2"/>
<dbReference type="PANTHER" id="PTHR47566">
    <property type="match status" value="1"/>
</dbReference>
<feature type="region of interest" description="Disordered" evidence="3">
    <location>
        <begin position="499"/>
        <end position="527"/>
    </location>
</feature>
<dbReference type="STRING" id="2082308.A0A2K1QUL2"/>
<sequence>MAAGPQPWLADLPDEWIPQQPLHSTLSRLRESVSSVASSKQHSSGSQRPRLSQLGPNAQNARSGSIAVRDAARSGTVQSVDSVVRYDTVERQSSPKKHEATLTWKKRLVDGDLGYGDQTDLFGPSGLENIFQSPTKPTSATKTPSKLQRCEAMPSSPPPWSPALLERQGDDVGYQSPADNRSDAQATGLNQDEPSSGDEKELGTAPQCTSELSLSLAPEGNNQPTCTGRTASGQTNISEETFSPVFISKHTTQTGEVDYAPMDSKAARLIFQSSAASTHTERRLVSAAASDSRVDESVDIIENSIPQLEISLMPDSLPAGTSPITRLGSFVTTNRGGLSNCGSFNHRPLSPSDPESRCTSVIVDSVETHDFAKIEDHLDRNEPTTPPQTPKREDVSTVPDLPTPRSSKSPLKLFGAYDTFTNSKLLRRLSQLEDSGDKNDLQQKEIPPSVREVDLQEKLIDLSSTSIDKSLEQDKNLRSRLSTFGEHDLDECDFEANISFPSQGTERPFADSPDGSPEPDALPPGAMSPFMFHVDQCEEQSPEVFGIKRKLSDRSTAKSGRTYGRASEQGSMRHSYTPMNEEGKRAEASPIKAPTPKRQRTLHALDLEMDRLALQDTAYDPEDEDSIPVAVVLGQYPESSFSDDLQARPRNPTPSQQRISDIEDAANGFLMSSPKLQAIRDKIEESSLPGSLKFVTQSKAVASEVAAFTLNVTRDSEAGERKRSITTQDFLDEAMHIMSLIRARGRPTSGLGSVEEDNEDSAIQEDAMLRPIDRASSVLRVSRPPSREGSVSGWRPRYQPQQDNRVASQLRKFQEQDEIEIFDQTVHSLKLRDLVEEQEYSEYDDGSPADIRINGPITQDEDDMYDGIEEYPVESIESAGYSTGRTQGTSSSKKSDNVATLAPDAVAHLIPEEVGGMTFDRTQGKWVRVKQERTETINRRSPYPQSNITSDDDPFDNIPDLTVDEINEIQRTQSARKPQSVDFSAQRSQGHARFSSQDDTTFARPGTGNDGTHYALKSSVAPGHSMLDSSHQVETRATSWATEHGQHKSQQRQQQTLYEQSEVSEPFELEDTPFPRRPVQPSADLREFSNETATKWDEAESEVEELPARQPSQAHARRVSFQAQTFRQRRFGPDLDQSELSIVAELPDKRVMSVSFAVSRPKSHLDRQIALPDHDQSSLILSDLPDFTVADNDQLPGPTEHSLSATVARHGLEVEGDRYALAVQNLVKTLTDVKGDELYWEDMKQLSLSKQGLGTLHGLEEFCARLQKLDISNNAISHFDGAPLAIRWLDASHNSLTNLTAWDRLMNLQYLDVSHNDLTSLDGLGCLVHLREIKAAHNAIASLDGLADLEGLLKLDVSHNEISTVDLTHCHWTHLEELNLSANKMTTLSSLCTLERLKVLLLDNNQLTALNLYSEGHLSKLSHVSASKNKLQAMDLACTPALRFLDLDDNNIAVIHGLSDLKELDTLSLRRQVLAATEACSIWQTLFDTPSFARSLHLSGNTLPSNLEVTTTHNTVSHLEIASCGLLSLAKDFGLRFPNLRHVNLNFNALKDIRPLLNVQHLQSLCLVGNRIGRLRKCVETVRHLKGLQELDVRDNPVSLGFYPALGTLGQEHGMVLAARHRDEIRGSMLDMNLQKVKETRHILPMVSSAADEGHKKVMDEDTRLRRRVHEVLLASSCPDLRTLDGVELDRPAVLKRDQAWERLKELGILKPKIVD</sequence>
<feature type="region of interest" description="Disordered" evidence="3">
    <location>
        <begin position="878"/>
        <end position="897"/>
    </location>
</feature>